<dbReference type="RefSeq" id="WP_091854098.1">
    <property type="nucleotide sequence ID" value="NZ_FNIW01000014.1"/>
</dbReference>
<accession>A0A1H0IFJ3</accession>
<evidence type="ECO:0000313" key="2">
    <source>
        <dbReference type="Proteomes" id="UP000199134"/>
    </source>
</evidence>
<organism evidence="1 2">
    <name type="scientific">Prevotella communis</name>
    <dbReference type="NCBI Taxonomy" id="2913614"/>
    <lineage>
        <taxon>Bacteria</taxon>
        <taxon>Pseudomonadati</taxon>
        <taxon>Bacteroidota</taxon>
        <taxon>Bacteroidia</taxon>
        <taxon>Bacteroidales</taxon>
        <taxon>Prevotellaceae</taxon>
        <taxon>Prevotella</taxon>
    </lineage>
</organism>
<reference evidence="2" key="1">
    <citation type="submission" date="2016-10" db="EMBL/GenBank/DDBJ databases">
        <authorList>
            <person name="de Groot N.N."/>
        </authorList>
    </citation>
    <scope>NUCLEOTIDE SEQUENCE [LARGE SCALE GENOMIC DNA]</scope>
    <source>
        <strain evidence="2">BP1-145</strain>
    </source>
</reference>
<name>A0A1H0IFJ3_9BACT</name>
<dbReference type="EMBL" id="FNIW01000014">
    <property type="protein sequence ID" value="SDO30178.1"/>
    <property type="molecule type" value="Genomic_DNA"/>
</dbReference>
<evidence type="ECO:0000313" key="1">
    <source>
        <dbReference type="EMBL" id="SDO30178.1"/>
    </source>
</evidence>
<gene>
    <name evidence="1" type="ORF">SAMN04487900_11494</name>
</gene>
<comment type="caution">
    <text evidence="1">The sequence shown here is derived from an EMBL/GenBank/DDBJ whole genome shotgun (WGS) entry which is preliminary data.</text>
</comment>
<proteinExistence type="predicted"/>
<sequence length="325" mass="37592">MSDLLEEIFSRVAAFETGGRHIDYIKLDMITRQVEVKLTAVPGGEYYDTILAQQQDTIQQARQDHAVWTKRHGGGVTEEDLTERVGLMLKSLLDTKFLRDDYYEIPRSKRTKAKEELEQLGLEVDCMSEVQILRYALLRDMVDLRMGRFEFDNKEAIGNYMYENRDTYSPARYGHYFRFETTLGLIYQDLDQLKKANRDRKLEECMTGMLTDMQPLREHVVSDFSGNYDELLDAILMVGDLQKKLKQVSPNTFKGGYNQKLTCNLVGLLCGEGVYDVNPKQADALIYTGKTHYTYINNYANYDSSDSEITREEVKAIKEVIKKHT</sequence>
<protein>
    <submittedName>
        <fullName evidence="1">Uncharacterized protein</fullName>
    </submittedName>
</protein>
<dbReference type="Proteomes" id="UP000199134">
    <property type="component" value="Unassembled WGS sequence"/>
</dbReference>
<dbReference type="AlphaFoldDB" id="A0A1H0IFJ3"/>